<comment type="caution">
    <text evidence="1">The sequence shown here is derived from an EMBL/GenBank/DDBJ whole genome shotgun (WGS) entry which is preliminary data.</text>
</comment>
<dbReference type="Proteomes" id="UP001166093">
    <property type="component" value="Unassembled WGS sequence"/>
</dbReference>
<organism evidence="1 2">
    <name type="scientific">Polyodon spathula</name>
    <name type="common">North American paddlefish</name>
    <name type="synonym">Squalus spathula</name>
    <dbReference type="NCBI Taxonomy" id="7913"/>
    <lineage>
        <taxon>Eukaryota</taxon>
        <taxon>Metazoa</taxon>
        <taxon>Chordata</taxon>
        <taxon>Craniata</taxon>
        <taxon>Vertebrata</taxon>
        <taxon>Euteleostomi</taxon>
        <taxon>Actinopterygii</taxon>
        <taxon>Chondrostei</taxon>
        <taxon>Acipenseriformes</taxon>
        <taxon>Polyodontidae</taxon>
        <taxon>Polyodon</taxon>
    </lineage>
</organism>
<protein>
    <submittedName>
        <fullName evidence="1">PRDM1 protein</fullName>
    </submittedName>
</protein>
<dbReference type="Gene3D" id="2.170.270.10">
    <property type="entry name" value="SET domain"/>
    <property type="match status" value="1"/>
</dbReference>
<dbReference type="EMBL" id="JAAWVQ010056223">
    <property type="protein sequence ID" value="MBN3276025.1"/>
    <property type="molecule type" value="Genomic_DNA"/>
</dbReference>
<proteinExistence type="predicted"/>
<name>A0ABS2XNX3_POLSP</name>
<evidence type="ECO:0000313" key="2">
    <source>
        <dbReference type="Proteomes" id="UP001166093"/>
    </source>
</evidence>
<evidence type="ECO:0000313" key="1">
    <source>
        <dbReference type="EMBL" id="MBN3276025.1"/>
    </source>
</evidence>
<dbReference type="InterPro" id="IPR046341">
    <property type="entry name" value="SET_dom_sf"/>
</dbReference>
<gene>
    <name evidence="1" type="primary">Prdm1_0</name>
    <name evidence="1" type="ORF">GTO93_0000342</name>
</gene>
<feature type="non-terminal residue" evidence="1">
    <location>
        <position position="1"/>
    </location>
</feature>
<feature type="non-terminal residue" evidence="1">
    <location>
        <position position="89"/>
    </location>
</feature>
<accession>A0ABS2XNX3</accession>
<keyword evidence="2" id="KW-1185">Reference proteome</keyword>
<reference evidence="1" key="1">
    <citation type="journal article" date="2021" name="Cell">
        <title>Tracing the genetic footprints of vertebrate landing in non-teleost ray-finned fishes.</title>
        <authorList>
            <person name="Bi X."/>
            <person name="Wang K."/>
            <person name="Yang L."/>
            <person name="Pan H."/>
            <person name="Jiang H."/>
            <person name="Wei Q."/>
            <person name="Fang M."/>
            <person name="Yu H."/>
            <person name="Zhu C."/>
            <person name="Cai Y."/>
            <person name="He Y."/>
            <person name="Gan X."/>
            <person name="Zeng H."/>
            <person name="Yu D."/>
            <person name="Zhu Y."/>
            <person name="Jiang H."/>
            <person name="Qiu Q."/>
            <person name="Yang H."/>
            <person name="Zhang Y.E."/>
            <person name="Wang W."/>
            <person name="Zhu M."/>
            <person name="He S."/>
            <person name="Zhang G."/>
        </authorList>
    </citation>
    <scope>NUCLEOTIDE SEQUENCE</scope>
    <source>
        <strain evidence="1">Pddl_001</strain>
    </source>
</reference>
<sequence length="89" mass="10152">MRMKGEIANMSEWREAEFAQNCTYIVNDQPCDQLKSDSSPRAMTSIPRNLRFKYNQASEVSLLFYHSAGMASFDPGELQGLLVFIPDEQ</sequence>